<evidence type="ECO:0000313" key="1">
    <source>
        <dbReference type="EMBL" id="GMF08794.1"/>
    </source>
</evidence>
<proteinExistence type="predicted"/>
<name>A0ACB5UDZ0_AMBMO</name>
<comment type="caution">
    <text evidence="1">The sequence shown here is derived from an EMBL/GenBank/DDBJ whole genome shotgun (WGS) entry which is preliminary data.</text>
</comment>
<organism evidence="1 2">
    <name type="scientific">Ambrosiozyma monospora</name>
    <name type="common">Yeast</name>
    <name type="synonym">Endomycopsis monosporus</name>
    <dbReference type="NCBI Taxonomy" id="43982"/>
    <lineage>
        <taxon>Eukaryota</taxon>
        <taxon>Fungi</taxon>
        <taxon>Dikarya</taxon>
        <taxon>Ascomycota</taxon>
        <taxon>Saccharomycotina</taxon>
        <taxon>Pichiomycetes</taxon>
        <taxon>Pichiales</taxon>
        <taxon>Pichiaceae</taxon>
        <taxon>Ambrosiozyma</taxon>
    </lineage>
</organism>
<protein>
    <submittedName>
        <fullName evidence="1">Unnamed protein product</fullName>
    </submittedName>
</protein>
<reference evidence="1" key="1">
    <citation type="submission" date="2023-04" db="EMBL/GenBank/DDBJ databases">
        <title>Ambrosiozyma monospora NBRC 10751.</title>
        <authorList>
            <person name="Ichikawa N."/>
            <person name="Sato H."/>
            <person name="Tonouchi N."/>
        </authorList>
    </citation>
    <scope>NUCLEOTIDE SEQUENCE</scope>
    <source>
        <strain evidence="1">NBRC 10751</strain>
    </source>
</reference>
<evidence type="ECO:0000313" key="2">
    <source>
        <dbReference type="Proteomes" id="UP001165064"/>
    </source>
</evidence>
<dbReference type="EMBL" id="BSXS01017348">
    <property type="protein sequence ID" value="GMF08794.1"/>
    <property type="molecule type" value="Genomic_DNA"/>
</dbReference>
<dbReference type="Proteomes" id="UP001165064">
    <property type="component" value="Unassembled WGS sequence"/>
</dbReference>
<accession>A0ACB5UDZ0</accession>
<keyword evidence="2" id="KW-1185">Reference proteome</keyword>
<sequence length="142" mass="15125">MDLRKIWRERLSKTKVATFSWDNVEEDDDDNSSDDLPLAQHHAQTMMNSQQFANLGANGGAGSNDTSADIGGVHGLHLPQSDLALPTAATIGGDEDTKPAHGGIVLPGGATIGQSDGPIQEIEFEIDKKEEIDENNTNSITS</sequence>
<gene>
    <name evidence="1" type="ORF">Amon02_001336600</name>
</gene>